<feature type="transmembrane region" description="Helical" evidence="1">
    <location>
        <begin position="35"/>
        <end position="56"/>
    </location>
</feature>
<accession>A0ABX7Y3M0</accession>
<dbReference type="EMBL" id="CP072384">
    <property type="protein sequence ID" value="QUC07779.1"/>
    <property type="molecule type" value="Genomic_DNA"/>
</dbReference>
<feature type="transmembrane region" description="Helical" evidence="1">
    <location>
        <begin position="90"/>
        <end position="110"/>
    </location>
</feature>
<keyword evidence="3" id="KW-1185">Reference proteome</keyword>
<dbReference type="RefSeq" id="WP_212322663.1">
    <property type="nucleotide sequence ID" value="NZ_AP024463.1"/>
</dbReference>
<gene>
    <name evidence="2" type="ORF">J5A65_12780</name>
</gene>
<keyword evidence="1" id="KW-0472">Membrane</keyword>
<feature type="transmembrane region" description="Helical" evidence="1">
    <location>
        <begin position="9"/>
        <end position="29"/>
    </location>
</feature>
<feature type="transmembrane region" description="Helical" evidence="1">
    <location>
        <begin position="68"/>
        <end position="84"/>
    </location>
</feature>
<keyword evidence="1" id="KW-0812">Transmembrane</keyword>
<name>A0ABX7Y3M0_9ACTN</name>
<dbReference type="Proteomes" id="UP000678513">
    <property type="component" value="Chromosome"/>
</dbReference>
<organism evidence="2 3">
    <name type="scientific">Arachnia rubra</name>
    <dbReference type="NCBI Taxonomy" id="1547448"/>
    <lineage>
        <taxon>Bacteria</taxon>
        <taxon>Bacillati</taxon>
        <taxon>Actinomycetota</taxon>
        <taxon>Actinomycetes</taxon>
        <taxon>Propionibacteriales</taxon>
        <taxon>Propionibacteriaceae</taxon>
        <taxon>Arachnia</taxon>
    </lineage>
</organism>
<protein>
    <submittedName>
        <fullName evidence="2">Uncharacterized protein</fullName>
    </submittedName>
</protein>
<proteinExistence type="predicted"/>
<sequence>MSEVQYRNVAFAVALKTTVIATVLVILGLSGWAPWLRLIGSGVGLVVVAVIASWYTDRQQRFLRRGERIVFSLGVGLAVCLPFIGHEHFWFLVSLGALGTVISAVWGEWISRPADRNA</sequence>
<reference evidence="2 3" key="1">
    <citation type="submission" date="2021-03" db="EMBL/GenBank/DDBJ databases">
        <title>Human Oral Microbial Genomes.</title>
        <authorList>
            <person name="Johnston C.D."/>
            <person name="Chen T."/>
            <person name="Dewhirst F.E."/>
        </authorList>
    </citation>
    <scope>NUCLEOTIDE SEQUENCE [LARGE SCALE GENOMIC DNA]</scope>
    <source>
        <strain evidence="2 3">DSMZ 100122</strain>
    </source>
</reference>
<keyword evidence="1" id="KW-1133">Transmembrane helix</keyword>
<evidence type="ECO:0000256" key="1">
    <source>
        <dbReference type="SAM" id="Phobius"/>
    </source>
</evidence>
<evidence type="ECO:0000313" key="3">
    <source>
        <dbReference type="Proteomes" id="UP000678513"/>
    </source>
</evidence>
<evidence type="ECO:0000313" key="2">
    <source>
        <dbReference type="EMBL" id="QUC07779.1"/>
    </source>
</evidence>